<dbReference type="EMBL" id="CM045762">
    <property type="protein sequence ID" value="KAI8011000.1"/>
    <property type="molecule type" value="Genomic_DNA"/>
</dbReference>
<protein>
    <submittedName>
        <fullName evidence="1">Uncharacterized protein</fullName>
    </submittedName>
</protein>
<comment type="caution">
    <text evidence="1">The sequence shown here is derived from an EMBL/GenBank/DDBJ whole genome shotgun (WGS) entry which is preliminary data.</text>
</comment>
<evidence type="ECO:0000313" key="2">
    <source>
        <dbReference type="Proteomes" id="UP001060215"/>
    </source>
</evidence>
<accession>A0ACC0HCS4</accession>
<proteinExistence type="predicted"/>
<gene>
    <name evidence="1" type="ORF">LOK49_LG06G01855</name>
</gene>
<sequence>MRDCIGSFMVAITRSLNYYVSPLFVEVVAIKEGLQLGLQLGVSQVVIKFDSQTAINMINGILMVSEDAAVVIHDIKQLGDRFHSCSFEFIRHGCNKAAHLTVKYGVLEEGIFMWTIIHLLGFMIHLWRTEDLSKSFMIE</sequence>
<keyword evidence="2" id="KW-1185">Reference proteome</keyword>
<reference evidence="1 2" key="1">
    <citation type="journal article" date="2022" name="Plant J.">
        <title>Chromosome-level genome of Camellia lanceoleosa provides a valuable resource for understanding genome evolution and self-incompatibility.</title>
        <authorList>
            <person name="Gong W."/>
            <person name="Xiao S."/>
            <person name="Wang L."/>
            <person name="Liao Z."/>
            <person name="Chang Y."/>
            <person name="Mo W."/>
            <person name="Hu G."/>
            <person name="Li W."/>
            <person name="Zhao G."/>
            <person name="Zhu H."/>
            <person name="Hu X."/>
            <person name="Ji K."/>
            <person name="Xiang X."/>
            <person name="Song Q."/>
            <person name="Yuan D."/>
            <person name="Jin S."/>
            <person name="Zhang L."/>
        </authorList>
    </citation>
    <scope>NUCLEOTIDE SEQUENCE [LARGE SCALE GENOMIC DNA]</scope>
    <source>
        <strain evidence="1">SQ_2022a</strain>
    </source>
</reference>
<dbReference type="Proteomes" id="UP001060215">
    <property type="component" value="Chromosome 5"/>
</dbReference>
<name>A0ACC0HCS4_9ERIC</name>
<organism evidence="1 2">
    <name type="scientific">Camellia lanceoleosa</name>
    <dbReference type="NCBI Taxonomy" id="1840588"/>
    <lineage>
        <taxon>Eukaryota</taxon>
        <taxon>Viridiplantae</taxon>
        <taxon>Streptophyta</taxon>
        <taxon>Embryophyta</taxon>
        <taxon>Tracheophyta</taxon>
        <taxon>Spermatophyta</taxon>
        <taxon>Magnoliopsida</taxon>
        <taxon>eudicotyledons</taxon>
        <taxon>Gunneridae</taxon>
        <taxon>Pentapetalae</taxon>
        <taxon>asterids</taxon>
        <taxon>Ericales</taxon>
        <taxon>Theaceae</taxon>
        <taxon>Camellia</taxon>
    </lineage>
</organism>
<evidence type="ECO:0000313" key="1">
    <source>
        <dbReference type="EMBL" id="KAI8011000.1"/>
    </source>
</evidence>